<dbReference type="GO" id="GO:0004691">
    <property type="term" value="F:cAMP-dependent protein kinase activity"/>
    <property type="evidence" value="ECO:0007669"/>
    <property type="project" value="UniProtKB-EC"/>
</dbReference>
<dbReference type="EC" id="2.7.11.11" evidence="1"/>
<dbReference type="PANTHER" id="PTHR24353:SF37">
    <property type="entry name" value="CAMP-DEPENDENT PROTEIN KINASE CATALYTIC SUBUNIT PRKX"/>
    <property type="match status" value="1"/>
</dbReference>
<evidence type="ECO:0000256" key="3">
    <source>
        <dbReference type="ARBA" id="ARBA00022679"/>
    </source>
</evidence>
<dbReference type="SMART" id="SM00133">
    <property type="entry name" value="S_TK_X"/>
    <property type="match status" value="1"/>
</dbReference>
<dbReference type="Pfam" id="PF00069">
    <property type="entry name" value="Pkinase"/>
    <property type="match status" value="1"/>
</dbReference>
<evidence type="ECO:0000313" key="14">
    <source>
        <dbReference type="EMBL" id="ORY97384.1"/>
    </source>
</evidence>
<evidence type="ECO:0000313" key="15">
    <source>
        <dbReference type="Proteomes" id="UP000242180"/>
    </source>
</evidence>
<dbReference type="GO" id="GO:0005524">
    <property type="term" value="F:ATP binding"/>
    <property type="evidence" value="ECO:0007669"/>
    <property type="project" value="UniProtKB-UniRule"/>
</dbReference>
<dbReference type="InterPro" id="IPR000719">
    <property type="entry name" value="Prot_kinase_dom"/>
</dbReference>
<dbReference type="Gene3D" id="3.30.200.20">
    <property type="entry name" value="Phosphorylase Kinase, domain 1"/>
    <property type="match status" value="1"/>
</dbReference>
<organism evidence="14 15">
    <name type="scientific">Syncephalastrum racemosum</name>
    <name type="common">Filamentous fungus</name>
    <dbReference type="NCBI Taxonomy" id="13706"/>
    <lineage>
        <taxon>Eukaryota</taxon>
        <taxon>Fungi</taxon>
        <taxon>Fungi incertae sedis</taxon>
        <taxon>Mucoromycota</taxon>
        <taxon>Mucoromycotina</taxon>
        <taxon>Mucoromycetes</taxon>
        <taxon>Mucorales</taxon>
        <taxon>Syncephalastraceae</taxon>
        <taxon>Syncephalastrum</taxon>
    </lineage>
</organism>
<evidence type="ECO:0000259" key="13">
    <source>
        <dbReference type="PROSITE" id="PS51285"/>
    </source>
</evidence>
<dbReference type="InterPro" id="IPR011009">
    <property type="entry name" value="Kinase-like_dom_sf"/>
</dbReference>
<dbReference type="PROSITE" id="PS00107">
    <property type="entry name" value="PROTEIN_KINASE_ATP"/>
    <property type="match status" value="1"/>
</dbReference>
<evidence type="ECO:0000256" key="5">
    <source>
        <dbReference type="ARBA" id="ARBA00022777"/>
    </source>
</evidence>
<feature type="compositionally biased region" description="Basic and acidic residues" evidence="11">
    <location>
        <begin position="359"/>
        <end position="380"/>
    </location>
</feature>
<reference evidence="14 15" key="1">
    <citation type="submission" date="2016-07" db="EMBL/GenBank/DDBJ databases">
        <title>Pervasive Adenine N6-methylation of Active Genes in Fungi.</title>
        <authorList>
            <consortium name="DOE Joint Genome Institute"/>
            <person name="Mondo S.J."/>
            <person name="Dannebaum R.O."/>
            <person name="Kuo R.C."/>
            <person name="Labutti K."/>
            <person name="Haridas S."/>
            <person name="Kuo A."/>
            <person name="Salamov A."/>
            <person name="Ahrendt S.R."/>
            <person name="Lipzen A."/>
            <person name="Sullivan W."/>
            <person name="Andreopoulos W.B."/>
            <person name="Clum A."/>
            <person name="Lindquist E."/>
            <person name="Daum C."/>
            <person name="Ramamoorthy G.K."/>
            <person name="Gryganskyi A."/>
            <person name="Culley D."/>
            <person name="Magnuson J.K."/>
            <person name="James T.Y."/>
            <person name="O'Malley M.A."/>
            <person name="Stajich J.E."/>
            <person name="Spatafora J.W."/>
            <person name="Visel A."/>
            <person name="Grigoriev I.V."/>
        </authorList>
    </citation>
    <scope>NUCLEOTIDE SEQUENCE [LARGE SCALE GENOMIC DNA]</scope>
    <source>
        <strain evidence="14 15">NRRL 2496</strain>
    </source>
</reference>
<dbReference type="PANTHER" id="PTHR24353">
    <property type="entry name" value="CYCLIC NUCLEOTIDE-DEPENDENT PROTEIN KINASE"/>
    <property type="match status" value="1"/>
</dbReference>
<comment type="caution">
    <text evidence="14">The sequence shown here is derived from an EMBL/GenBank/DDBJ whole genome shotgun (WGS) entry which is preliminary data.</text>
</comment>
<proteinExistence type="inferred from homology"/>
<feature type="domain" description="Protein kinase" evidence="12">
    <location>
        <begin position="84"/>
        <end position="338"/>
    </location>
</feature>
<dbReference type="STRING" id="13706.A0A1X2HEK1"/>
<feature type="region of interest" description="Disordered" evidence="11">
    <location>
        <begin position="9"/>
        <end position="61"/>
    </location>
</feature>
<evidence type="ECO:0000256" key="7">
    <source>
        <dbReference type="ARBA" id="ARBA00047292"/>
    </source>
</evidence>
<dbReference type="InParanoid" id="A0A1X2HEK1"/>
<protein>
    <recommendedName>
        <fullName evidence="1">cAMP-dependent protein kinase</fullName>
        <ecNumber evidence="1">2.7.11.11</ecNumber>
    </recommendedName>
</protein>
<dbReference type="OrthoDB" id="63267at2759"/>
<dbReference type="GO" id="GO:0009653">
    <property type="term" value="P:anatomical structure morphogenesis"/>
    <property type="evidence" value="ECO:0007669"/>
    <property type="project" value="UniProtKB-ARBA"/>
</dbReference>
<feature type="domain" description="AGC-kinase C-terminal" evidence="13">
    <location>
        <begin position="339"/>
        <end position="394"/>
    </location>
</feature>
<dbReference type="FunFam" id="1.10.510.10:FF:000005">
    <property type="entry name" value="cAMP-dependent protein kinase catalytic subunit alpha"/>
    <property type="match status" value="1"/>
</dbReference>
<keyword evidence="15" id="KW-1185">Reference proteome</keyword>
<dbReference type="PROSITE" id="PS51285">
    <property type="entry name" value="AGC_KINASE_CTER"/>
    <property type="match status" value="1"/>
</dbReference>
<dbReference type="PROSITE" id="PS50011">
    <property type="entry name" value="PROTEIN_KINASE_DOM"/>
    <property type="match status" value="1"/>
</dbReference>
<dbReference type="SUPFAM" id="SSF56112">
    <property type="entry name" value="Protein kinase-like (PK-like)"/>
    <property type="match status" value="1"/>
</dbReference>
<dbReference type="GO" id="GO:0005952">
    <property type="term" value="C:cAMP-dependent protein kinase complex"/>
    <property type="evidence" value="ECO:0007669"/>
    <property type="project" value="TreeGrafter"/>
</dbReference>
<evidence type="ECO:0000256" key="10">
    <source>
        <dbReference type="RuleBase" id="RU000304"/>
    </source>
</evidence>
<keyword evidence="4 9" id="KW-0547">Nucleotide-binding</keyword>
<feature type="region of interest" description="Disordered" evidence="11">
    <location>
        <begin position="354"/>
        <end position="394"/>
    </location>
</feature>
<feature type="compositionally biased region" description="Polar residues" evidence="11">
    <location>
        <begin position="9"/>
        <end position="19"/>
    </location>
</feature>
<evidence type="ECO:0000256" key="2">
    <source>
        <dbReference type="ARBA" id="ARBA00022527"/>
    </source>
</evidence>
<gene>
    <name evidence="14" type="ORF">BCR43DRAFT_489683</name>
</gene>
<dbReference type="InterPro" id="IPR000961">
    <property type="entry name" value="AGC-kinase_C"/>
</dbReference>
<dbReference type="SMART" id="SM00220">
    <property type="entry name" value="S_TKc"/>
    <property type="match status" value="1"/>
</dbReference>
<dbReference type="GO" id="GO:0005829">
    <property type="term" value="C:cytosol"/>
    <property type="evidence" value="ECO:0007669"/>
    <property type="project" value="TreeGrafter"/>
</dbReference>
<comment type="catalytic activity">
    <reaction evidence="7">
        <text>L-threonyl-[protein] + ATP = O-phospho-L-threonyl-[protein] + ADP + H(+)</text>
        <dbReference type="Rhea" id="RHEA:46608"/>
        <dbReference type="Rhea" id="RHEA-COMP:11060"/>
        <dbReference type="Rhea" id="RHEA-COMP:11605"/>
        <dbReference type="ChEBI" id="CHEBI:15378"/>
        <dbReference type="ChEBI" id="CHEBI:30013"/>
        <dbReference type="ChEBI" id="CHEBI:30616"/>
        <dbReference type="ChEBI" id="CHEBI:61977"/>
        <dbReference type="ChEBI" id="CHEBI:456216"/>
        <dbReference type="EC" id="2.7.11.11"/>
    </reaction>
</comment>
<feature type="compositionally biased region" description="Polar residues" evidence="11">
    <location>
        <begin position="50"/>
        <end position="61"/>
    </location>
</feature>
<dbReference type="CDD" id="cd05580">
    <property type="entry name" value="STKc_PKA_like"/>
    <property type="match status" value="1"/>
</dbReference>
<keyword evidence="5 14" id="KW-0418">Kinase</keyword>
<dbReference type="InterPro" id="IPR017441">
    <property type="entry name" value="Protein_kinase_ATP_BS"/>
</dbReference>
<dbReference type="AlphaFoldDB" id="A0A1X2HEK1"/>
<comment type="catalytic activity">
    <reaction evidence="8">
        <text>L-seryl-[protein] + ATP = O-phospho-L-seryl-[protein] + ADP + H(+)</text>
        <dbReference type="Rhea" id="RHEA:17989"/>
        <dbReference type="Rhea" id="RHEA-COMP:9863"/>
        <dbReference type="Rhea" id="RHEA-COMP:11604"/>
        <dbReference type="ChEBI" id="CHEBI:15378"/>
        <dbReference type="ChEBI" id="CHEBI:29999"/>
        <dbReference type="ChEBI" id="CHEBI:30616"/>
        <dbReference type="ChEBI" id="CHEBI:83421"/>
        <dbReference type="ChEBI" id="CHEBI:456216"/>
        <dbReference type="EC" id="2.7.11.11"/>
    </reaction>
</comment>
<accession>A0A1X2HEK1</accession>
<dbReference type="EMBL" id="MCGN01000004">
    <property type="protein sequence ID" value="ORY97384.1"/>
    <property type="molecule type" value="Genomic_DNA"/>
</dbReference>
<dbReference type="Proteomes" id="UP000242180">
    <property type="component" value="Unassembled WGS sequence"/>
</dbReference>
<name>A0A1X2HEK1_SYNRA</name>
<keyword evidence="6 9" id="KW-0067">ATP-binding</keyword>
<feature type="binding site" evidence="9">
    <location>
        <position position="113"/>
    </location>
    <ligand>
        <name>ATP</name>
        <dbReference type="ChEBI" id="CHEBI:30616"/>
    </ligand>
</feature>
<evidence type="ECO:0000259" key="12">
    <source>
        <dbReference type="PROSITE" id="PS50011"/>
    </source>
</evidence>
<evidence type="ECO:0000256" key="4">
    <source>
        <dbReference type="ARBA" id="ARBA00022741"/>
    </source>
</evidence>
<feature type="compositionally biased region" description="Low complexity" evidence="11">
    <location>
        <begin position="20"/>
        <end position="32"/>
    </location>
</feature>
<dbReference type="PROSITE" id="PS00108">
    <property type="entry name" value="PROTEIN_KINASE_ST"/>
    <property type="match status" value="1"/>
</dbReference>
<dbReference type="Gene3D" id="1.10.510.10">
    <property type="entry name" value="Transferase(Phosphotransferase) domain 1"/>
    <property type="match status" value="1"/>
</dbReference>
<comment type="similarity">
    <text evidence="10">Belongs to the protein kinase superfamily.</text>
</comment>
<sequence length="394" mass="44806">MCSYTFQIVKQHSNQRPQRSSSSASKKTGSTSIRPFTTSDFPDSPPCSPASVSSNPGATVENTKNEASDMIALRETQTLCADDFVMQRTIGVGSFGRVIAGESKGNHKYYAIKIMYKDEIVRLKQVEHIESERKILLNIAHPYIVNLWSTFQDASSVYMVMDYVPGGELFQLLRSQKSFPSAQARFYASETLLAIAYLHSKDIIYRDLKPENILLDAEGHVKLTDFGFAKHVPDNTWTLCGTPDYLAPEVIQSKGYGKPADYWSLGVLIYEMLAGYPPFYDADQFKMYEKICKCKPKFPLHFESSARHLLKRLLTTNLSKRLGNLRHGCRDVMNHRWFHSMDFDALSQRKVKPPYAPKLQHERDTSNYDTYDERGSEKPDSGNQQDYGSAFSDF</sequence>
<dbReference type="InterPro" id="IPR008271">
    <property type="entry name" value="Ser/Thr_kinase_AS"/>
</dbReference>
<evidence type="ECO:0000256" key="11">
    <source>
        <dbReference type="SAM" id="MobiDB-lite"/>
    </source>
</evidence>
<evidence type="ECO:0000256" key="8">
    <source>
        <dbReference type="ARBA" id="ARBA00047454"/>
    </source>
</evidence>
<dbReference type="FunFam" id="3.30.200.20:FF:000042">
    <property type="entry name" value="Aurora kinase A"/>
    <property type="match status" value="1"/>
</dbReference>
<keyword evidence="3" id="KW-0808">Transferase</keyword>
<evidence type="ECO:0000256" key="6">
    <source>
        <dbReference type="ARBA" id="ARBA00022840"/>
    </source>
</evidence>
<evidence type="ECO:0000256" key="9">
    <source>
        <dbReference type="PROSITE-ProRule" id="PRU10141"/>
    </source>
</evidence>
<keyword evidence="2 10" id="KW-0723">Serine/threonine-protein kinase</keyword>
<evidence type="ECO:0000256" key="1">
    <source>
        <dbReference type="ARBA" id="ARBA00012444"/>
    </source>
</evidence>